<feature type="domain" description="C2H2-type" evidence="2">
    <location>
        <begin position="22"/>
        <end position="42"/>
    </location>
</feature>
<dbReference type="EMBL" id="JBEDUW010000004">
    <property type="protein sequence ID" value="KAK9932960.1"/>
    <property type="molecule type" value="Genomic_DNA"/>
</dbReference>
<proteinExistence type="predicted"/>
<feature type="compositionally biased region" description="Polar residues" evidence="1">
    <location>
        <begin position="1196"/>
        <end position="1212"/>
    </location>
</feature>
<keyword evidence="4" id="KW-1185">Reference proteome</keyword>
<dbReference type="PANTHER" id="PTHR35746">
    <property type="entry name" value="PENTATRICOPEPTIDE REPEAT (PPR) SUPERFAMILY PROTEIN"/>
    <property type="match status" value="1"/>
</dbReference>
<evidence type="ECO:0000313" key="3">
    <source>
        <dbReference type="EMBL" id="KAK9932960.1"/>
    </source>
</evidence>
<dbReference type="Proteomes" id="UP001457282">
    <property type="component" value="Unassembled WGS sequence"/>
</dbReference>
<organism evidence="3 4">
    <name type="scientific">Rubus argutus</name>
    <name type="common">Southern blackberry</name>
    <dbReference type="NCBI Taxonomy" id="59490"/>
    <lineage>
        <taxon>Eukaryota</taxon>
        <taxon>Viridiplantae</taxon>
        <taxon>Streptophyta</taxon>
        <taxon>Embryophyta</taxon>
        <taxon>Tracheophyta</taxon>
        <taxon>Spermatophyta</taxon>
        <taxon>Magnoliopsida</taxon>
        <taxon>eudicotyledons</taxon>
        <taxon>Gunneridae</taxon>
        <taxon>Pentapetalae</taxon>
        <taxon>rosids</taxon>
        <taxon>fabids</taxon>
        <taxon>Rosales</taxon>
        <taxon>Rosaceae</taxon>
        <taxon>Rosoideae</taxon>
        <taxon>Rosoideae incertae sedis</taxon>
        <taxon>Rubus</taxon>
    </lineage>
</organism>
<reference evidence="3 4" key="1">
    <citation type="journal article" date="2023" name="G3 (Bethesda)">
        <title>A chromosome-length genome assembly and annotation of blackberry (Rubus argutus, cv. 'Hillquist').</title>
        <authorList>
            <person name="Bruna T."/>
            <person name="Aryal R."/>
            <person name="Dudchenko O."/>
            <person name="Sargent D.J."/>
            <person name="Mead D."/>
            <person name="Buti M."/>
            <person name="Cavallini A."/>
            <person name="Hytonen T."/>
            <person name="Andres J."/>
            <person name="Pham M."/>
            <person name="Weisz D."/>
            <person name="Mascagni F."/>
            <person name="Usai G."/>
            <person name="Natali L."/>
            <person name="Bassil N."/>
            <person name="Fernandez G.E."/>
            <person name="Lomsadze A."/>
            <person name="Armour M."/>
            <person name="Olukolu B."/>
            <person name="Poorten T."/>
            <person name="Britton C."/>
            <person name="Davik J."/>
            <person name="Ashrafi H."/>
            <person name="Aiden E.L."/>
            <person name="Borodovsky M."/>
            <person name="Worthington M."/>
        </authorList>
    </citation>
    <scope>NUCLEOTIDE SEQUENCE [LARGE SCALE GENOMIC DNA]</scope>
    <source>
        <strain evidence="3">PI 553951</strain>
    </source>
</reference>
<dbReference type="PROSITE" id="PS00028">
    <property type="entry name" value="ZINC_FINGER_C2H2_1"/>
    <property type="match status" value="1"/>
</dbReference>
<feature type="compositionally biased region" description="Basic and acidic residues" evidence="1">
    <location>
        <begin position="784"/>
        <end position="795"/>
    </location>
</feature>
<feature type="region of interest" description="Disordered" evidence="1">
    <location>
        <begin position="647"/>
        <end position="681"/>
    </location>
</feature>
<dbReference type="InterPro" id="IPR013087">
    <property type="entry name" value="Znf_C2H2_type"/>
</dbReference>
<feature type="region of interest" description="Disordered" evidence="1">
    <location>
        <begin position="64"/>
        <end position="91"/>
    </location>
</feature>
<sequence length="1255" mass="134780">MDHQDLRKAHSLGNEGHGVHVCHKCGWPFPNPHPSARHRRAHKKICGTIDGYKLVGSEVNTHLSVSDGEHSDEDPKTPGPKVLERSNHEKGSGLIGEASIQSDDAVFSDAVAEFSDSGSAAGTGEGLEGAQGSAANVERVANNDLNAIQFHNDGGTTGSTDNQFRGWLSASDISSKTSSISEGSKVLLGDSIGSENDLHPIKYETVTDASEGIKKTDATDSMIESCLTSVDQEAEVRGITATNLDRDISSKTSSISDGRTEDIKTTDATDNMIESCLTSVDQEAEVWGITATNLDRNISSKTISISDGRTEESNVLLGDRNGSEVDLHPIKYEMVTDASEDIKKTDATDSMIESCLTSVDQDTEVRGITATTINRNMIFPNEVAGETVEGASKLEGTDEMISEYVRDDKVGPSEKEHSDGFDMRIPQIDLPPQVESVAHVNTSVDTAEKKVDDTDGIHYFSPGRLIESCNGKEGGNANVHVVSVPDDIHVVEDPVRMLEDFRNHKGKQLDQFTSLDSWEQFDDKENDIKQPVFKENLNIFQSSHLSGGTVVSPNTHDLEASLELDVGSSKPMIKRVPVEGEANMSQSEIKMSENQSSDELGSPADAVMPQIAKTYMVGFPEGQESYEKAIESLHVNFAASDAGIDQTTHSVGLDDSEKDGNCDGSGESGDHSRKGPPEENLVANPIATVQSAGDRYESQINPAANLHKDDDDGDYEKGVVEKDPANNLESDSCLSELQVNPVVNLHEGGDGAGGCEKDKTKQCDIIGNNDDHEKGEKYVSTSDDFSKRSTDKTFAEDPQTSSESIISLSDFQIQSGKRLPDVDGSADHDEGEIEKCVISGNESVEGSLEENILVKSELTPVSSSNLNDPKAVVEDATNGSTMELVETRHLDSSSNSWIVGGKIVSDTQQDVLKNEIACNDKIEKEVDAGAAAGSDHGHNVESFQKSLDDHGMKEPGFSALDTESSVQSFIASEDSGSREFHAVASGFTSQSLPEEGDNNLVRQHPSSSAVDASVDSNSQTDSLEANWGSVSVLSMQSDAVIDAEAVLHTNSQASLEGIDLKKSKAECESQYSDKSDMFEAPSFMTLVEPRGGDDQKATGSEILTAVQNPEQPKPASLQTTGWFPSITHVVNESQGRKKNEEIIAKVTNWSTGKQHTPLKSLLGEASLASKAKSPNQNESEAPTLPKDDKAGKVSGPVTTTVNSILNPESPTGQAAKKENAKEWNSPARYPSDPKSEKKKVKGRSWVQYVCCASVN</sequence>
<feature type="region of interest" description="Disordered" evidence="1">
    <location>
        <begin position="766"/>
        <end position="803"/>
    </location>
</feature>
<accession>A0AAW1X861</accession>
<evidence type="ECO:0000259" key="2">
    <source>
        <dbReference type="PROSITE" id="PS00028"/>
    </source>
</evidence>
<feature type="region of interest" description="Disordered" evidence="1">
    <location>
        <begin position="928"/>
        <end position="950"/>
    </location>
</feature>
<dbReference type="PANTHER" id="PTHR35746:SF1">
    <property type="entry name" value="PENTATRICOPEPTIDE REPEAT (PPR) SUPERFAMILY PROTEIN"/>
    <property type="match status" value="1"/>
</dbReference>
<gene>
    <name evidence="3" type="ORF">M0R45_020179</name>
</gene>
<feature type="compositionally biased region" description="Low complexity" evidence="1">
    <location>
        <begin position="1006"/>
        <end position="1016"/>
    </location>
</feature>
<dbReference type="AlphaFoldDB" id="A0AAW1X861"/>
<name>A0AAW1X861_RUBAR</name>
<feature type="compositionally biased region" description="Polar residues" evidence="1">
    <location>
        <begin position="583"/>
        <end position="599"/>
    </location>
</feature>
<feature type="region of interest" description="Disordered" evidence="1">
    <location>
        <begin position="581"/>
        <end position="603"/>
    </location>
</feature>
<protein>
    <recommendedName>
        <fullName evidence="2">C2H2-type domain-containing protein</fullName>
    </recommendedName>
</protein>
<evidence type="ECO:0000256" key="1">
    <source>
        <dbReference type="SAM" id="MobiDB-lite"/>
    </source>
</evidence>
<feature type="compositionally biased region" description="Basic and acidic residues" evidence="1">
    <location>
        <begin position="67"/>
        <end position="91"/>
    </location>
</feature>
<feature type="region of interest" description="Disordered" evidence="1">
    <location>
        <begin position="1167"/>
        <end position="1243"/>
    </location>
</feature>
<feature type="compositionally biased region" description="Basic and acidic residues" evidence="1">
    <location>
        <begin position="668"/>
        <end position="677"/>
    </location>
</feature>
<evidence type="ECO:0000313" key="4">
    <source>
        <dbReference type="Proteomes" id="UP001457282"/>
    </source>
</evidence>
<comment type="caution">
    <text evidence="3">The sequence shown here is derived from an EMBL/GenBank/DDBJ whole genome shotgun (WGS) entry which is preliminary data.</text>
</comment>
<feature type="region of interest" description="Disordered" evidence="1">
    <location>
        <begin position="988"/>
        <end position="1021"/>
    </location>
</feature>